<feature type="transmembrane region" description="Helical" evidence="1">
    <location>
        <begin position="6"/>
        <end position="23"/>
    </location>
</feature>
<evidence type="ECO:0000313" key="2">
    <source>
        <dbReference type="EMBL" id="GEL91453.1"/>
    </source>
</evidence>
<reference evidence="2 3" key="1">
    <citation type="submission" date="2019-07" db="EMBL/GenBank/DDBJ databases">
        <title>Whole genome shotgun sequence of Enterococcus villorum NBRC 100699.</title>
        <authorList>
            <person name="Hosoyama A."/>
            <person name="Uohara A."/>
            <person name="Ohji S."/>
            <person name="Ichikawa N."/>
        </authorList>
    </citation>
    <scope>NUCLEOTIDE SEQUENCE [LARGE SCALE GENOMIC DNA]</scope>
    <source>
        <strain evidence="2 3">NBRC 100699</strain>
    </source>
</reference>
<keyword evidence="1" id="KW-1133">Transmembrane helix</keyword>
<evidence type="ECO:0000313" key="3">
    <source>
        <dbReference type="Proteomes" id="UP000321830"/>
    </source>
</evidence>
<protein>
    <submittedName>
        <fullName evidence="2">Uncharacterized protein</fullName>
    </submittedName>
</protein>
<dbReference type="Proteomes" id="UP000321830">
    <property type="component" value="Unassembled WGS sequence"/>
</dbReference>
<sequence>MLFNNFNILTALFQSVITGYFTYFLLKSNDLLVLSNAKKEEKIAIVSFLSILNWSIYWIMQQILKNILPHLDFAWLTTVTAVISFVLILVLGVYIFPKVLSSFFEWFNKLRTKNNKLPFTRKPIRDEALDGKTLKYIYLFDFDGKYIASGYLNVYQYDIDEYNELLLYAPKEPELTKTIEDVEKLFQKYDINILVDYEKRVKLYIVPMGEVEDELVME</sequence>
<dbReference type="AlphaFoldDB" id="A0A511J1D7"/>
<keyword evidence="1" id="KW-0812">Transmembrane</keyword>
<name>A0A511J1D7_9ENTE</name>
<accession>A0A511J1D7</accession>
<comment type="caution">
    <text evidence="2">The sequence shown here is derived from an EMBL/GenBank/DDBJ whole genome shotgun (WGS) entry which is preliminary data.</text>
</comment>
<feature type="transmembrane region" description="Helical" evidence="1">
    <location>
        <begin position="73"/>
        <end position="96"/>
    </location>
</feature>
<dbReference type="RefSeq" id="WP_010752208.1">
    <property type="nucleotide sequence ID" value="NZ_BJWF01000005.1"/>
</dbReference>
<evidence type="ECO:0000256" key="1">
    <source>
        <dbReference type="SAM" id="Phobius"/>
    </source>
</evidence>
<keyword evidence="1" id="KW-0472">Membrane</keyword>
<organism evidence="2 3">
    <name type="scientific">Enterococcus villorum</name>
    <dbReference type="NCBI Taxonomy" id="112904"/>
    <lineage>
        <taxon>Bacteria</taxon>
        <taxon>Bacillati</taxon>
        <taxon>Bacillota</taxon>
        <taxon>Bacilli</taxon>
        <taxon>Lactobacillales</taxon>
        <taxon>Enterococcaceae</taxon>
        <taxon>Enterococcus</taxon>
    </lineage>
</organism>
<dbReference type="EMBL" id="BJWF01000005">
    <property type="protein sequence ID" value="GEL91453.1"/>
    <property type="molecule type" value="Genomic_DNA"/>
</dbReference>
<gene>
    <name evidence="2" type="ORF">EVI01_07900</name>
</gene>
<feature type="transmembrane region" description="Helical" evidence="1">
    <location>
        <begin position="43"/>
        <end position="61"/>
    </location>
</feature>
<proteinExistence type="predicted"/>